<dbReference type="InterPro" id="IPR028349">
    <property type="entry name" value="PafC-like"/>
</dbReference>
<dbReference type="InterPro" id="IPR013196">
    <property type="entry name" value="HTH_11"/>
</dbReference>
<protein>
    <recommendedName>
        <fullName evidence="7">Transcriptional regulator</fullName>
    </recommendedName>
</protein>
<dbReference type="Gene3D" id="1.10.10.10">
    <property type="entry name" value="Winged helix-like DNA-binding domain superfamily/Winged helix DNA-binding domain"/>
    <property type="match status" value="1"/>
</dbReference>
<dbReference type="PIRSF" id="PIRSF016838">
    <property type="entry name" value="PafC"/>
    <property type="match status" value="1"/>
</dbReference>
<proteinExistence type="predicted"/>
<evidence type="ECO:0000256" key="1">
    <source>
        <dbReference type="SAM" id="MobiDB-lite"/>
    </source>
</evidence>
<dbReference type="InterPro" id="IPR051534">
    <property type="entry name" value="CBASS_pafABC_assoc_protein"/>
</dbReference>
<dbReference type="Proteomes" id="UP000263642">
    <property type="component" value="Unassembled WGS sequence"/>
</dbReference>
<comment type="caution">
    <text evidence="5">The sequence shown here is derived from an EMBL/GenBank/DDBJ whole genome shotgun (WGS) entry which is preliminary data.</text>
</comment>
<sequence length="349" mass="39416">MNSKKKKLPPDSSVPRRPDRDRRVRQNARIARVLGVLNLIQSRGRWNLKAIASELDCSPRTIQRDLEVLEFAGVPWYVDPADKCYRVRADYQFPTLMLTQDETIGQVVATALTKASGLDISSGASPTTRKLAATGNGEIQQLIADAARMVEVFDLKLVDHSQHQGVVKTLQNALLQGKKVSGRYDSPYEDRDVRLTIHPYRLCLVKQAWYVIGHAEGETEAKTFRVARFKSLRMLEAAALIPEQFDLGEYFGNAWSVYRGEKSYQVELQFEPQAARIATETIWHHTQEVKQHQDGSVTLSFTVDGLDEILHWVLAWSGKVKVKAPETLRTMLLHELNAAISLNSTNHKD</sequence>
<dbReference type="Pfam" id="PF25583">
    <property type="entry name" value="WCX"/>
    <property type="match status" value="1"/>
</dbReference>
<dbReference type="InterPro" id="IPR036388">
    <property type="entry name" value="WH-like_DNA-bd_sf"/>
</dbReference>
<dbReference type="Pfam" id="PF08279">
    <property type="entry name" value="HTH_11"/>
    <property type="match status" value="1"/>
</dbReference>
<feature type="domain" description="WCX" evidence="4">
    <location>
        <begin position="264"/>
        <end position="339"/>
    </location>
</feature>
<dbReference type="SUPFAM" id="SSF46785">
    <property type="entry name" value="Winged helix' DNA-binding domain"/>
    <property type="match status" value="1"/>
</dbReference>
<feature type="compositionally biased region" description="Basic and acidic residues" evidence="1">
    <location>
        <begin position="14"/>
        <end position="24"/>
    </location>
</feature>
<dbReference type="PROSITE" id="PS52050">
    <property type="entry name" value="WYL"/>
    <property type="match status" value="1"/>
</dbReference>
<organism evidence="5 6">
    <name type="scientific">Gimesia maris</name>
    <dbReference type="NCBI Taxonomy" id="122"/>
    <lineage>
        <taxon>Bacteria</taxon>
        <taxon>Pseudomonadati</taxon>
        <taxon>Planctomycetota</taxon>
        <taxon>Planctomycetia</taxon>
        <taxon>Planctomycetales</taxon>
        <taxon>Planctomycetaceae</taxon>
        <taxon>Gimesia</taxon>
    </lineage>
</organism>
<evidence type="ECO:0008006" key="7">
    <source>
        <dbReference type="Google" id="ProtNLM"/>
    </source>
</evidence>
<reference evidence="5 6" key="1">
    <citation type="journal article" date="2018" name="Nat. Biotechnol.">
        <title>A standardized bacterial taxonomy based on genome phylogeny substantially revises the tree of life.</title>
        <authorList>
            <person name="Parks D.H."/>
            <person name="Chuvochina M."/>
            <person name="Waite D.W."/>
            <person name="Rinke C."/>
            <person name="Skarshewski A."/>
            <person name="Chaumeil P.A."/>
            <person name="Hugenholtz P."/>
        </authorList>
    </citation>
    <scope>NUCLEOTIDE SEQUENCE [LARGE SCALE GENOMIC DNA]</scope>
    <source>
        <strain evidence="5">UBA9375</strain>
    </source>
</reference>
<gene>
    <name evidence="5" type="ORF">DIT97_10300</name>
</gene>
<name>A0A3D3R5H3_9PLAN</name>
<dbReference type="InterPro" id="IPR036390">
    <property type="entry name" value="WH_DNA-bd_sf"/>
</dbReference>
<dbReference type="AlphaFoldDB" id="A0A3D3R5H3"/>
<evidence type="ECO:0000259" key="2">
    <source>
        <dbReference type="Pfam" id="PF08279"/>
    </source>
</evidence>
<evidence type="ECO:0000259" key="3">
    <source>
        <dbReference type="Pfam" id="PF13280"/>
    </source>
</evidence>
<dbReference type="PANTHER" id="PTHR34580:SF1">
    <property type="entry name" value="PROTEIN PAFC"/>
    <property type="match status" value="1"/>
</dbReference>
<evidence type="ECO:0000259" key="4">
    <source>
        <dbReference type="Pfam" id="PF25583"/>
    </source>
</evidence>
<dbReference type="InterPro" id="IPR026881">
    <property type="entry name" value="WYL_dom"/>
</dbReference>
<feature type="region of interest" description="Disordered" evidence="1">
    <location>
        <begin position="1"/>
        <end position="24"/>
    </location>
</feature>
<dbReference type="EMBL" id="DQAY01000059">
    <property type="protein sequence ID" value="HCO23418.1"/>
    <property type="molecule type" value="Genomic_DNA"/>
</dbReference>
<dbReference type="PANTHER" id="PTHR34580">
    <property type="match status" value="1"/>
</dbReference>
<evidence type="ECO:0000313" key="6">
    <source>
        <dbReference type="Proteomes" id="UP000263642"/>
    </source>
</evidence>
<feature type="domain" description="WYL" evidence="3">
    <location>
        <begin position="166"/>
        <end position="234"/>
    </location>
</feature>
<feature type="domain" description="Helix-turn-helix type 11" evidence="2">
    <location>
        <begin position="39"/>
        <end position="75"/>
    </location>
</feature>
<dbReference type="Pfam" id="PF13280">
    <property type="entry name" value="WYL"/>
    <property type="match status" value="1"/>
</dbReference>
<dbReference type="InterPro" id="IPR057727">
    <property type="entry name" value="WCX_dom"/>
</dbReference>
<accession>A0A3D3R5H3</accession>
<evidence type="ECO:0000313" key="5">
    <source>
        <dbReference type="EMBL" id="HCO23418.1"/>
    </source>
</evidence>